<dbReference type="EMBL" id="BKCJ011702766">
    <property type="protein sequence ID" value="GFD47586.1"/>
    <property type="molecule type" value="Genomic_DNA"/>
</dbReference>
<proteinExistence type="predicted"/>
<feature type="region of interest" description="Disordered" evidence="1">
    <location>
        <begin position="62"/>
        <end position="104"/>
    </location>
</feature>
<feature type="compositionally biased region" description="Basic and acidic residues" evidence="1">
    <location>
        <begin position="93"/>
        <end position="104"/>
    </location>
</feature>
<organism evidence="2">
    <name type="scientific">Tanacetum cinerariifolium</name>
    <name type="common">Dalmatian daisy</name>
    <name type="synonym">Chrysanthemum cinerariifolium</name>
    <dbReference type="NCBI Taxonomy" id="118510"/>
    <lineage>
        <taxon>Eukaryota</taxon>
        <taxon>Viridiplantae</taxon>
        <taxon>Streptophyta</taxon>
        <taxon>Embryophyta</taxon>
        <taxon>Tracheophyta</taxon>
        <taxon>Spermatophyta</taxon>
        <taxon>Magnoliopsida</taxon>
        <taxon>eudicotyledons</taxon>
        <taxon>Gunneridae</taxon>
        <taxon>Pentapetalae</taxon>
        <taxon>asterids</taxon>
        <taxon>campanulids</taxon>
        <taxon>Asterales</taxon>
        <taxon>Asteraceae</taxon>
        <taxon>Asteroideae</taxon>
        <taxon>Anthemideae</taxon>
        <taxon>Anthemidinae</taxon>
        <taxon>Tanacetum</taxon>
    </lineage>
</organism>
<feature type="non-terminal residue" evidence="2">
    <location>
        <position position="1"/>
    </location>
</feature>
<feature type="compositionally biased region" description="Basic and acidic residues" evidence="1">
    <location>
        <begin position="62"/>
        <end position="72"/>
    </location>
</feature>
<accession>A0A699WPJ4</accession>
<evidence type="ECO:0000313" key="2">
    <source>
        <dbReference type="EMBL" id="GFD47586.1"/>
    </source>
</evidence>
<sequence length="104" mass="11323">RRNHDAAGFGLPPRIHDGAAALAHVLVVPVPGFLVDGLAHRAQHPQAAERVGQHVVNRMRHERADGRGRGVENGDVVLVNDLPKPARRRVRGHTLEHERGTAAQ</sequence>
<gene>
    <name evidence="2" type="ORF">Tci_919555</name>
</gene>
<evidence type="ECO:0000256" key="1">
    <source>
        <dbReference type="SAM" id="MobiDB-lite"/>
    </source>
</evidence>
<name>A0A699WPJ4_TANCI</name>
<dbReference type="AlphaFoldDB" id="A0A699WPJ4"/>
<comment type="caution">
    <text evidence="2">The sequence shown here is derived from an EMBL/GenBank/DDBJ whole genome shotgun (WGS) entry which is preliminary data.</text>
</comment>
<protein>
    <submittedName>
        <fullName evidence="2">Uncharacterized protein</fullName>
    </submittedName>
</protein>
<reference evidence="2" key="1">
    <citation type="journal article" date="2019" name="Sci. Rep.">
        <title>Draft genome of Tanacetum cinerariifolium, the natural source of mosquito coil.</title>
        <authorList>
            <person name="Yamashiro T."/>
            <person name="Shiraishi A."/>
            <person name="Satake H."/>
            <person name="Nakayama K."/>
        </authorList>
    </citation>
    <scope>NUCLEOTIDE SEQUENCE</scope>
</reference>